<dbReference type="Proteomes" id="UP000034705">
    <property type="component" value="Unassembled WGS sequence"/>
</dbReference>
<dbReference type="Gene3D" id="3.30.300.10">
    <property type="match status" value="3"/>
</dbReference>
<dbReference type="InterPro" id="IPR022630">
    <property type="entry name" value="S-AdoMet_synt_C"/>
</dbReference>
<dbReference type="GO" id="GO:0046872">
    <property type="term" value="F:metal ion binding"/>
    <property type="evidence" value="ECO:0007669"/>
    <property type="project" value="UniProtKB-KW"/>
</dbReference>
<dbReference type="NCBIfam" id="TIGR01034">
    <property type="entry name" value="metK"/>
    <property type="match status" value="1"/>
</dbReference>
<evidence type="ECO:0000256" key="1">
    <source>
        <dbReference type="ARBA" id="ARBA00022563"/>
    </source>
</evidence>
<organism evidence="13 14">
    <name type="scientific">Candidatus Uhrbacteria bacterium GW2011_GWF2_46_218</name>
    <dbReference type="NCBI Taxonomy" id="1619001"/>
    <lineage>
        <taxon>Bacteria</taxon>
        <taxon>Candidatus Uhriibacteriota</taxon>
    </lineage>
</organism>
<evidence type="ECO:0000256" key="4">
    <source>
        <dbReference type="ARBA" id="ARBA00022741"/>
    </source>
</evidence>
<feature type="domain" description="S-adenosylmethionine synthetase central" evidence="11">
    <location>
        <begin position="101"/>
        <end position="206"/>
    </location>
</feature>
<feature type="domain" description="S-adenosylmethionine synthetase N-terminal" evidence="10">
    <location>
        <begin position="6"/>
        <end position="81"/>
    </location>
</feature>
<dbReference type="InterPro" id="IPR002133">
    <property type="entry name" value="S-AdoMet_synthetase"/>
</dbReference>
<evidence type="ECO:0000256" key="6">
    <source>
        <dbReference type="ARBA" id="ARBA00022842"/>
    </source>
</evidence>
<evidence type="ECO:0000256" key="9">
    <source>
        <dbReference type="RuleBase" id="RU004462"/>
    </source>
</evidence>
<dbReference type="EMBL" id="LCMG01000002">
    <property type="protein sequence ID" value="KKU34233.1"/>
    <property type="molecule type" value="Genomic_DNA"/>
</dbReference>
<dbReference type="AlphaFoldDB" id="A0A0G1RW93"/>
<keyword evidence="4" id="KW-0547">Nucleotide-binding</keyword>
<gene>
    <name evidence="13" type="ORF">UX45_C0002G0030</name>
</gene>
<protein>
    <recommendedName>
        <fullName evidence="8">Methionine adenosyltransferase</fullName>
        <ecNumber evidence="8">2.5.1.6</ecNumber>
    </recommendedName>
</protein>
<evidence type="ECO:0000256" key="3">
    <source>
        <dbReference type="ARBA" id="ARBA00022723"/>
    </source>
</evidence>
<name>A0A0G1RW93_9BACT</name>
<dbReference type="Pfam" id="PF00438">
    <property type="entry name" value="S-AdoMet_synt_N"/>
    <property type="match status" value="1"/>
</dbReference>
<dbReference type="GO" id="GO:0005524">
    <property type="term" value="F:ATP binding"/>
    <property type="evidence" value="ECO:0007669"/>
    <property type="project" value="UniProtKB-KW"/>
</dbReference>
<dbReference type="Pfam" id="PF02772">
    <property type="entry name" value="S-AdoMet_synt_M"/>
    <property type="match status" value="1"/>
</dbReference>
<evidence type="ECO:0000313" key="13">
    <source>
        <dbReference type="EMBL" id="KKU34233.1"/>
    </source>
</evidence>
<keyword evidence="7" id="KW-0630">Potassium</keyword>
<evidence type="ECO:0000259" key="11">
    <source>
        <dbReference type="Pfam" id="PF02772"/>
    </source>
</evidence>
<evidence type="ECO:0000256" key="8">
    <source>
        <dbReference type="NCBIfam" id="TIGR01034"/>
    </source>
</evidence>
<keyword evidence="1" id="KW-0554">One-carbon metabolism</keyword>
<accession>A0A0G1RW93</accession>
<dbReference type="InterPro" id="IPR022636">
    <property type="entry name" value="S-AdoMet_synthetase_sfam"/>
</dbReference>
<evidence type="ECO:0000259" key="10">
    <source>
        <dbReference type="Pfam" id="PF00438"/>
    </source>
</evidence>
<dbReference type="InterPro" id="IPR022629">
    <property type="entry name" value="S-AdoMet_synt_central"/>
</dbReference>
<dbReference type="PIRSF" id="PIRSF000497">
    <property type="entry name" value="MAT"/>
    <property type="match status" value="1"/>
</dbReference>
<dbReference type="GO" id="GO:0004478">
    <property type="term" value="F:methionine adenosyltransferase activity"/>
    <property type="evidence" value="ECO:0007669"/>
    <property type="project" value="UniProtKB-UniRule"/>
</dbReference>
<dbReference type="GO" id="GO:0006556">
    <property type="term" value="P:S-adenosylmethionine biosynthetic process"/>
    <property type="evidence" value="ECO:0007669"/>
    <property type="project" value="UniProtKB-UniRule"/>
</dbReference>
<keyword evidence="2" id="KW-0808">Transferase</keyword>
<evidence type="ECO:0000259" key="12">
    <source>
        <dbReference type="Pfam" id="PF02773"/>
    </source>
</evidence>
<dbReference type="PANTHER" id="PTHR11964">
    <property type="entry name" value="S-ADENOSYLMETHIONINE SYNTHETASE"/>
    <property type="match status" value="1"/>
</dbReference>
<keyword evidence="3" id="KW-0479">Metal-binding</keyword>
<dbReference type="SUPFAM" id="SSF55973">
    <property type="entry name" value="S-adenosylmethionine synthetase"/>
    <property type="match status" value="3"/>
</dbReference>
<proteinExistence type="inferred from homology"/>
<dbReference type="GO" id="GO:0006730">
    <property type="term" value="P:one-carbon metabolic process"/>
    <property type="evidence" value="ECO:0007669"/>
    <property type="project" value="UniProtKB-KW"/>
</dbReference>
<comment type="caution">
    <text evidence="13">The sequence shown here is derived from an EMBL/GenBank/DDBJ whole genome shotgun (WGS) entry which is preliminary data.</text>
</comment>
<evidence type="ECO:0000313" key="14">
    <source>
        <dbReference type="Proteomes" id="UP000034705"/>
    </source>
</evidence>
<evidence type="ECO:0000256" key="2">
    <source>
        <dbReference type="ARBA" id="ARBA00022679"/>
    </source>
</evidence>
<dbReference type="Pfam" id="PF02773">
    <property type="entry name" value="S-AdoMet_synt_C"/>
    <property type="match status" value="1"/>
</dbReference>
<keyword evidence="5" id="KW-0067">ATP-binding</keyword>
<feature type="domain" description="S-adenosylmethionine synthetase C-terminal" evidence="12">
    <location>
        <begin position="208"/>
        <end position="346"/>
    </location>
</feature>
<evidence type="ECO:0000256" key="7">
    <source>
        <dbReference type="ARBA" id="ARBA00022958"/>
    </source>
</evidence>
<reference evidence="13 14" key="1">
    <citation type="journal article" date="2015" name="Nature">
        <title>rRNA introns, odd ribosomes, and small enigmatic genomes across a large radiation of phyla.</title>
        <authorList>
            <person name="Brown C.T."/>
            <person name="Hug L.A."/>
            <person name="Thomas B.C."/>
            <person name="Sharon I."/>
            <person name="Castelle C.J."/>
            <person name="Singh A."/>
            <person name="Wilkins M.J."/>
            <person name="Williams K.H."/>
            <person name="Banfield J.F."/>
        </authorList>
    </citation>
    <scope>NUCLEOTIDE SEQUENCE [LARGE SCALE GENOMIC DNA]</scope>
</reference>
<comment type="similarity">
    <text evidence="9">Belongs to the AdoMet synthase family.</text>
</comment>
<evidence type="ECO:0000256" key="5">
    <source>
        <dbReference type="ARBA" id="ARBA00022840"/>
    </source>
</evidence>
<sequence length="352" mass="39132">MPKVVESVLAGQPDKVCDQIADAIVDEYLRRDPDASVDLHVMGSHGMMMIGGEVHSKADFDLSELAKQVYQKIGYTDDVEVFVNIDQPSSEMQLLDRHLPGDTVVVNGYATLETRERLPRALVYAHDMARRLDNLRKTDPAFGWLQPDGKVQVMVWKSEVKAVTILASHAKDVELKTVQSALLDRVIVPIVGEEGVQIFINPIGPFTIHGFSADSGASGRKLAVDTYGALIPHGDHTLSGKDPMKAERAGTYMARYVARWLVERELAESALVTIAYTMGRSEPLLIKAQGTATKSRGVRMDLSNVIKREFDFRPEAIVDRLELKQPIYEQTAVYGHFGRTGFPWEKKIEKTG</sequence>
<dbReference type="InterPro" id="IPR022628">
    <property type="entry name" value="S-AdoMet_synt_N"/>
</dbReference>
<dbReference type="PATRIC" id="fig|1619001.3.peg.140"/>
<dbReference type="EC" id="2.5.1.6" evidence="8"/>
<keyword evidence="6" id="KW-0460">Magnesium</keyword>